<dbReference type="RefSeq" id="XP_018327615.1">
    <property type="nucleotide sequence ID" value="XM_018472113.1"/>
</dbReference>
<evidence type="ECO:0000256" key="4">
    <source>
        <dbReference type="ARBA" id="ARBA00022461"/>
    </source>
</evidence>
<dbReference type="Proteomes" id="UP000192223">
    <property type="component" value="Unplaced"/>
</dbReference>
<evidence type="ECO:0000256" key="8">
    <source>
        <dbReference type="ARBA" id="ARBA00023065"/>
    </source>
</evidence>
<dbReference type="FunCoup" id="A0A1W4X5K5">
    <property type="interactions" value="6"/>
</dbReference>
<accession>A0A1W4X5K5</accession>
<comment type="similarity">
    <text evidence="2 12">Belongs to the amiloride-sensitive sodium channel (TC 1.A.6) family.</text>
</comment>
<gene>
    <name evidence="15" type="primary">LOC108738621</name>
</gene>
<feature type="transmembrane region" description="Helical" evidence="13">
    <location>
        <begin position="393"/>
        <end position="419"/>
    </location>
</feature>
<keyword evidence="11 12" id="KW-0407">Ion channel</keyword>
<dbReference type="PANTHER" id="PTHR11690:SF240">
    <property type="entry name" value="PICKPOCKET 25-RELATED"/>
    <property type="match status" value="1"/>
</dbReference>
<evidence type="ECO:0000256" key="9">
    <source>
        <dbReference type="ARBA" id="ARBA00023136"/>
    </source>
</evidence>
<evidence type="ECO:0000256" key="12">
    <source>
        <dbReference type="RuleBase" id="RU000679"/>
    </source>
</evidence>
<comment type="subcellular location">
    <subcellularLocation>
        <location evidence="1">Membrane</location>
        <topology evidence="1">Multi-pass membrane protein</topology>
    </subcellularLocation>
</comment>
<dbReference type="Gene3D" id="1.10.287.820">
    <property type="entry name" value="Acid-sensing ion channel domain"/>
    <property type="match status" value="1"/>
</dbReference>
<organism evidence="14 15">
    <name type="scientific">Agrilus planipennis</name>
    <name type="common">Emerald ash borer</name>
    <name type="synonym">Agrilus marcopoli</name>
    <dbReference type="NCBI Taxonomy" id="224129"/>
    <lineage>
        <taxon>Eukaryota</taxon>
        <taxon>Metazoa</taxon>
        <taxon>Ecdysozoa</taxon>
        <taxon>Arthropoda</taxon>
        <taxon>Hexapoda</taxon>
        <taxon>Insecta</taxon>
        <taxon>Pterygota</taxon>
        <taxon>Neoptera</taxon>
        <taxon>Endopterygota</taxon>
        <taxon>Coleoptera</taxon>
        <taxon>Polyphaga</taxon>
        <taxon>Elateriformia</taxon>
        <taxon>Buprestoidea</taxon>
        <taxon>Buprestidae</taxon>
        <taxon>Agrilinae</taxon>
        <taxon>Agrilus</taxon>
    </lineage>
</organism>
<dbReference type="AlphaFoldDB" id="A0A1W4X5K5"/>
<feature type="transmembrane region" description="Helical" evidence="13">
    <location>
        <begin position="41"/>
        <end position="60"/>
    </location>
</feature>
<protein>
    <submittedName>
        <fullName evidence="15">Sodium channel protein Nach-like</fullName>
    </submittedName>
</protein>
<evidence type="ECO:0000313" key="14">
    <source>
        <dbReference type="Proteomes" id="UP000192223"/>
    </source>
</evidence>
<dbReference type="Pfam" id="PF00858">
    <property type="entry name" value="ASC"/>
    <property type="match status" value="2"/>
</dbReference>
<evidence type="ECO:0000256" key="7">
    <source>
        <dbReference type="ARBA" id="ARBA00023053"/>
    </source>
</evidence>
<dbReference type="Gene3D" id="1.10.287.770">
    <property type="entry name" value="YojJ-like"/>
    <property type="match status" value="1"/>
</dbReference>
<sequence>MAGDSNKKEKPLKITDFSSDYTTVHGVNHIFNFKTLLIERVCWVLAVSFCFYGLCVIGLSNIRRFRENPTVISIEKDYRNWHNPFPAMTGCFVDKLDEELAESVIQEIWNITYSSPKYEYYWKFLESVANLNYYTLKSLESFENDTELNDIDVLDIALRIHPEFHGKFATSHSRKATWKLTMSELENNENKEDLFTCHILNGLCYARFDSDPSRPIQYFAHSYLDIPHISMDPPILLDESGEIEINYRMQETTADSATRSFTPTQRGCRFDDEPPDKIMPAYSASFCYVHCRYKKALEHCKCKPLFYHYMNEGKECDIKGLICLSKLDFWKKPPTAIGCQCPQACDIVAYIPQVPKKTVWKTGYFDQRITFRWGLIFPTTKYRREVIFGIDKLVAAIGGTGGLFLGVSFVTLVEIVFIISKIFMTWWKEWREEMGFALIGGEKVGAKWIQLVN</sequence>
<keyword evidence="4 12" id="KW-0894">Sodium channel</keyword>
<dbReference type="PANTHER" id="PTHR11690">
    <property type="entry name" value="AMILORIDE-SENSITIVE SODIUM CHANNEL-RELATED"/>
    <property type="match status" value="1"/>
</dbReference>
<evidence type="ECO:0000256" key="1">
    <source>
        <dbReference type="ARBA" id="ARBA00004141"/>
    </source>
</evidence>
<dbReference type="GeneID" id="108738621"/>
<evidence type="ECO:0000256" key="11">
    <source>
        <dbReference type="ARBA" id="ARBA00023303"/>
    </source>
</evidence>
<dbReference type="GO" id="GO:0015280">
    <property type="term" value="F:ligand-gated sodium channel activity"/>
    <property type="evidence" value="ECO:0007669"/>
    <property type="project" value="TreeGrafter"/>
</dbReference>
<evidence type="ECO:0000256" key="10">
    <source>
        <dbReference type="ARBA" id="ARBA00023201"/>
    </source>
</evidence>
<keyword evidence="9 13" id="KW-0472">Membrane</keyword>
<evidence type="ECO:0000313" key="15">
    <source>
        <dbReference type="RefSeq" id="XP_018327615.1"/>
    </source>
</evidence>
<keyword evidence="7" id="KW-0915">Sodium</keyword>
<keyword evidence="14" id="KW-1185">Reference proteome</keyword>
<evidence type="ECO:0000256" key="2">
    <source>
        <dbReference type="ARBA" id="ARBA00007193"/>
    </source>
</evidence>
<keyword evidence="8 12" id="KW-0406">Ion transport</keyword>
<evidence type="ECO:0000256" key="3">
    <source>
        <dbReference type="ARBA" id="ARBA00022448"/>
    </source>
</evidence>
<dbReference type="KEGG" id="apln:108738621"/>
<dbReference type="STRING" id="224129.A0A1W4X5K5"/>
<keyword evidence="3 12" id="KW-0813">Transport</keyword>
<evidence type="ECO:0000256" key="6">
    <source>
        <dbReference type="ARBA" id="ARBA00022989"/>
    </source>
</evidence>
<evidence type="ECO:0000256" key="13">
    <source>
        <dbReference type="SAM" id="Phobius"/>
    </source>
</evidence>
<keyword evidence="5 12" id="KW-0812">Transmembrane</keyword>
<dbReference type="InterPro" id="IPR001873">
    <property type="entry name" value="ENaC"/>
</dbReference>
<dbReference type="InParanoid" id="A0A1W4X5K5"/>
<name>A0A1W4X5K5_AGRPL</name>
<keyword evidence="6 13" id="KW-1133">Transmembrane helix</keyword>
<dbReference type="GO" id="GO:0005886">
    <property type="term" value="C:plasma membrane"/>
    <property type="evidence" value="ECO:0007669"/>
    <property type="project" value="TreeGrafter"/>
</dbReference>
<proteinExistence type="inferred from homology"/>
<reference evidence="15" key="1">
    <citation type="submission" date="2025-08" db="UniProtKB">
        <authorList>
            <consortium name="RefSeq"/>
        </authorList>
    </citation>
    <scope>IDENTIFICATION</scope>
    <source>
        <tissue evidence="15">Entire body</tissue>
    </source>
</reference>
<evidence type="ECO:0000256" key="5">
    <source>
        <dbReference type="ARBA" id="ARBA00022692"/>
    </source>
</evidence>
<keyword evidence="10 12" id="KW-0739">Sodium transport</keyword>
<dbReference type="OrthoDB" id="5874059at2759"/>